<name>A0A8H4ADF9_GIGMA</name>
<dbReference type="EMBL" id="WTPW01000759">
    <property type="protein sequence ID" value="KAF0482704.1"/>
    <property type="molecule type" value="Genomic_DNA"/>
</dbReference>
<keyword evidence="2" id="KW-1185">Reference proteome</keyword>
<dbReference type="OrthoDB" id="2320913at2759"/>
<dbReference type="AlphaFoldDB" id="A0A8H4ADF9"/>
<sequence>MFHIQLSRDKECQYMTMDNLVHFTKNSISEFNDRNNDYSTEDDSELIEVMNSQEEDTRNFEFHTEFQEDDNQNLEYPITLEKVFTNWAEVDW</sequence>
<gene>
    <name evidence="1" type="ORF">F8M41_023387</name>
</gene>
<dbReference type="Proteomes" id="UP000439903">
    <property type="component" value="Unassembled WGS sequence"/>
</dbReference>
<comment type="caution">
    <text evidence="1">The sequence shown here is derived from an EMBL/GenBank/DDBJ whole genome shotgun (WGS) entry which is preliminary data.</text>
</comment>
<protein>
    <submittedName>
        <fullName evidence="1">Uncharacterized protein</fullName>
    </submittedName>
</protein>
<evidence type="ECO:0000313" key="2">
    <source>
        <dbReference type="Proteomes" id="UP000439903"/>
    </source>
</evidence>
<accession>A0A8H4ADF9</accession>
<organism evidence="1 2">
    <name type="scientific">Gigaspora margarita</name>
    <dbReference type="NCBI Taxonomy" id="4874"/>
    <lineage>
        <taxon>Eukaryota</taxon>
        <taxon>Fungi</taxon>
        <taxon>Fungi incertae sedis</taxon>
        <taxon>Mucoromycota</taxon>
        <taxon>Glomeromycotina</taxon>
        <taxon>Glomeromycetes</taxon>
        <taxon>Diversisporales</taxon>
        <taxon>Gigasporaceae</taxon>
        <taxon>Gigaspora</taxon>
    </lineage>
</organism>
<proteinExistence type="predicted"/>
<reference evidence="1 2" key="1">
    <citation type="journal article" date="2019" name="Environ. Microbiol.">
        <title>At the nexus of three kingdoms: the genome of the mycorrhizal fungus Gigaspora margarita provides insights into plant, endobacterial and fungal interactions.</title>
        <authorList>
            <person name="Venice F."/>
            <person name="Ghignone S."/>
            <person name="Salvioli di Fossalunga A."/>
            <person name="Amselem J."/>
            <person name="Novero M."/>
            <person name="Xianan X."/>
            <person name="Sedzielewska Toro K."/>
            <person name="Morin E."/>
            <person name="Lipzen A."/>
            <person name="Grigoriev I.V."/>
            <person name="Henrissat B."/>
            <person name="Martin F.M."/>
            <person name="Bonfante P."/>
        </authorList>
    </citation>
    <scope>NUCLEOTIDE SEQUENCE [LARGE SCALE GENOMIC DNA]</scope>
    <source>
        <strain evidence="1 2">BEG34</strain>
    </source>
</reference>
<evidence type="ECO:0000313" key="1">
    <source>
        <dbReference type="EMBL" id="KAF0482704.1"/>
    </source>
</evidence>